<evidence type="ECO:0000313" key="2">
    <source>
        <dbReference type="Proteomes" id="UP001732700"/>
    </source>
</evidence>
<dbReference type="EnsemblPlants" id="AVESA.00010b.r2.6DG1166650.1">
    <property type="protein sequence ID" value="AVESA.00010b.r2.6DG1166650.1.CDS.1"/>
    <property type="gene ID" value="AVESA.00010b.r2.6DG1166650"/>
</dbReference>
<proteinExistence type="predicted"/>
<organism evidence="1 2">
    <name type="scientific">Avena sativa</name>
    <name type="common">Oat</name>
    <dbReference type="NCBI Taxonomy" id="4498"/>
    <lineage>
        <taxon>Eukaryota</taxon>
        <taxon>Viridiplantae</taxon>
        <taxon>Streptophyta</taxon>
        <taxon>Embryophyta</taxon>
        <taxon>Tracheophyta</taxon>
        <taxon>Spermatophyta</taxon>
        <taxon>Magnoliopsida</taxon>
        <taxon>Liliopsida</taxon>
        <taxon>Poales</taxon>
        <taxon>Poaceae</taxon>
        <taxon>BOP clade</taxon>
        <taxon>Pooideae</taxon>
        <taxon>Poodae</taxon>
        <taxon>Poeae</taxon>
        <taxon>Poeae Chloroplast Group 1 (Aveneae type)</taxon>
        <taxon>Aveninae</taxon>
        <taxon>Avena</taxon>
    </lineage>
</organism>
<dbReference type="Proteomes" id="UP001732700">
    <property type="component" value="Chromosome 6D"/>
</dbReference>
<name>A0ACD5ZH15_AVESA</name>
<evidence type="ECO:0000313" key="1">
    <source>
        <dbReference type="EnsemblPlants" id="AVESA.00010b.r2.6DG1166650.1.CDS.1"/>
    </source>
</evidence>
<sequence>MESLTTEGQAIFDTISSTTVANHAQQKKEISDLIVQAVNAAMDSTVHASIDKAVDTMQVYADGVESTLQQRITNLQEQVGLAAHTSDPDPRTKAPGGDAETGLDGRHSSSTTRGPSLKSSGLYIPPPARGIRQNHTSVQAPRSFDVHDEYPDSPPRGRVPRIDFPKFDGENPQLWQIRCEDFFELYDTSPRLWVKLAFMQFTSPAARWLNSIKSFIRKLTWEEFCQEVLLRFGRNQHQSLIRCIYKFVQTGSVEEYVSQLSELVDQLAAYEAKPDPLHYVTRFLEGLKPAVRVLVAVQLPQDLDTSYYIALVQEEVGDGFTILNSSTTPVPRKQFVPQAIVAKPMDDRSLSCP</sequence>
<reference evidence="1" key="1">
    <citation type="submission" date="2021-05" db="EMBL/GenBank/DDBJ databases">
        <authorList>
            <person name="Scholz U."/>
            <person name="Mascher M."/>
            <person name="Fiebig A."/>
        </authorList>
    </citation>
    <scope>NUCLEOTIDE SEQUENCE [LARGE SCALE GENOMIC DNA]</scope>
</reference>
<keyword evidence="2" id="KW-1185">Reference proteome</keyword>
<protein>
    <submittedName>
        <fullName evidence="1">Uncharacterized protein</fullName>
    </submittedName>
</protein>
<reference evidence="1" key="2">
    <citation type="submission" date="2025-09" db="UniProtKB">
        <authorList>
            <consortium name="EnsemblPlants"/>
        </authorList>
    </citation>
    <scope>IDENTIFICATION</scope>
</reference>
<accession>A0ACD5ZH15</accession>